<sequence length="372" mass="41150">MTRRASRLPLRTRIAWHALARGRRRPPSEDVRRILVAHNLLLGDTLMLTPLVARLRHRHPKAQLVMTCPPAFLPLYEGQPYGLTTVPLEPRDRHSLTRLRALGPFDLAIVPAESRHGWLARAGGARWVRGYAGGAWYYRVSLDEALPAPDRLTTLPDMMAALAGDASADDERFNPKDWPPPRRGRFTPPDIPYAVLHLGAGSPLRYWPAENWRGVASTLAQQGLHVILSAGPGQEALAHAADPEGRFQNVAGRLDLRDMWHLLAAARILVSLDTGIVHLARLTTTPSVVLFGPGQAALYGPGLFYRDIPYRAVTVTDMPCRNETLLFENDISWVQICKREPEDCSFGARCSACISQDAVMDAVVEALAEKQA</sequence>
<protein>
    <submittedName>
        <fullName evidence="3">Heptosyltransferase</fullName>
    </submittedName>
</protein>
<gene>
    <name evidence="3" type="ORF">C4900_00260</name>
</gene>
<dbReference type="InterPro" id="IPR002201">
    <property type="entry name" value="Glyco_trans_9"/>
</dbReference>
<dbReference type="Pfam" id="PF01075">
    <property type="entry name" value="Glyco_transf_9"/>
    <property type="match status" value="1"/>
</dbReference>
<dbReference type="Proteomes" id="UP000253250">
    <property type="component" value="Unassembled WGS sequence"/>
</dbReference>
<dbReference type="InterPro" id="IPR051199">
    <property type="entry name" value="LPS_LOS_Heptosyltrfase"/>
</dbReference>
<organism evidence="3 4">
    <name type="scientific">Acidiferrobacter thiooxydans</name>
    <dbReference type="NCBI Taxonomy" id="163359"/>
    <lineage>
        <taxon>Bacteria</taxon>
        <taxon>Pseudomonadati</taxon>
        <taxon>Pseudomonadota</taxon>
        <taxon>Gammaproteobacteria</taxon>
        <taxon>Acidiferrobacterales</taxon>
        <taxon>Acidiferrobacteraceae</taxon>
        <taxon>Acidiferrobacter</taxon>
    </lineage>
</organism>
<dbReference type="PANTHER" id="PTHR30160:SF1">
    <property type="entry name" value="LIPOPOLYSACCHARIDE 1,2-N-ACETYLGLUCOSAMINETRANSFERASE-RELATED"/>
    <property type="match status" value="1"/>
</dbReference>
<dbReference type="PANTHER" id="PTHR30160">
    <property type="entry name" value="TETRAACYLDISACCHARIDE 4'-KINASE-RELATED"/>
    <property type="match status" value="1"/>
</dbReference>
<dbReference type="AlphaFoldDB" id="A0A368HFU5"/>
<reference evidence="3 4" key="1">
    <citation type="submission" date="2018-02" db="EMBL/GenBank/DDBJ databases">
        <title>Insights into the biology of acidophilic members of the Acidiferrobacteraceae family derived from comparative genomic analyses.</title>
        <authorList>
            <person name="Issotta F."/>
            <person name="Thyssen C."/>
            <person name="Mena C."/>
            <person name="Moya A."/>
            <person name="Bellenberg S."/>
            <person name="Sproer C."/>
            <person name="Covarrubias P.C."/>
            <person name="Sand W."/>
            <person name="Quatrini R."/>
            <person name="Vera M."/>
        </authorList>
    </citation>
    <scope>NUCLEOTIDE SEQUENCE [LARGE SCALE GENOMIC DNA]</scope>
    <source>
        <strain evidence="4">m-1</strain>
    </source>
</reference>
<dbReference type="EMBL" id="PSYR01000001">
    <property type="protein sequence ID" value="RCN58274.1"/>
    <property type="molecule type" value="Genomic_DNA"/>
</dbReference>
<evidence type="ECO:0000256" key="2">
    <source>
        <dbReference type="ARBA" id="ARBA00022679"/>
    </source>
</evidence>
<evidence type="ECO:0000256" key="1">
    <source>
        <dbReference type="ARBA" id="ARBA00022676"/>
    </source>
</evidence>
<keyword evidence="1" id="KW-0328">Glycosyltransferase</keyword>
<evidence type="ECO:0000313" key="3">
    <source>
        <dbReference type="EMBL" id="RCN58274.1"/>
    </source>
</evidence>
<dbReference type="GO" id="GO:0005829">
    <property type="term" value="C:cytosol"/>
    <property type="evidence" value="ECO:0007669"/>
    <property type="project" value="TreeGrafter"/>
</dbReference>
<proteinExistence type="predicted"/>
<dbReference type="OrthoDB" id="9781892at2"/>
<keyword evidence="2 3" id="KW-0808">Transferase</keyword>
<keyword evidence="4" id="KW-1185">Reference proteome</keyword>
<name>A0A368HFU5_9GAMM</name>
<dbReference type="GO" id="GO:0009244">
    <property type="term" value="P:lipopolysaccharide core region biosynthetic process"/>
    <property type="evidence" value="ECO:0007669"/>
    <property type="project" value="TreeGrafter"/>
</dbReference>
<dbReference type="Gene3D" id="3.40.50.2000">
    <property type="entry name" value="Glycogen Phosphorylase B"/>
    <property type="match status" value="2"/>
</dbReference>
<dbReference type="SUPFAM" id="SSF53756">
    <property type="entry name" value="UDP-Glycosyltransferase/glycogen phosphorylase"/>
    <property type="match status" value="1"/>
</dbReference>
<evidence type="ECO:0000313" key="4">
    <source>
        <dbReference type="Proteomes" id="UP000253250"/>
    </source>
</evidence>
<dbReference type="CDD" id="cd03789">
    <property type="entry name" value="GT9_LPS_heptosyltransferase"/>
    <property type="match status" value="1"/>
</dbReference>
<accession>A0A368HFU5</accession>
<dbReference type="RefSeq" id="WP_114282090.1">
    <property type="nucleotide sequence ID" value="NZ_PSYR01000001.1"/>
</dbReference>
<dbReference type="GO" id="GO:0008713">
    <property type="term" value="F:ADP-heptose-lipopolysaccharide heptosyltransferase activity"/>
    <property type="evidence" value="ECO:0007669"/>
    <property type="project" value="TreeGrafter"/>
</dbReference>
<comment type="caution">
    <text evidence="3">The sequence shown here is derived from an EMBL/GenBank/DDBJ whole genome shotgun (WGS) entry which is preliminary data.</text>
</comment>